<dbReference type="Proteomes" id="UP000816034">
    <property type="component" value="Unassembled WGS sequence"/>
</dbReference>
<dbReference type="AlphaFoldDB" id="A0AA88GIJ6"/>
<evidence type="ECO:0000313" key="7">
    <source>
        <dbReference type="EMBL" id="KAG2377851.1"/>
    </source>
</evidence>
<dbReference type="Pfam" id="PF01280">
    <property type="entry name" value="Ribosomal_L19e"/>
    <property type="match status" value="1"/>
</dbReference>
<keyword evidence="2 4" id="KW-0689">Ribosomal protein</keyword>
<dbReference type="NCBIfam" id="NF006343">
    <property type="entry name" value="PRK08570.1"/>
    <property type="match status" value="1"/>
</dbReference>
<name>A0AA88GIJ6_NAELO</name>
<dbReference type="CDD" id="cd01417">
    <property type="entry name" value="Ribosomal_L19e_E"/>
    <property type="match status" value="1"/>
</dbReference>
<feature type="compositionally biased region" description="Basic and acidic residues" evidence="5">
    <location>
        <begin position="163"/>
        <end position="181"/>
    </location>
</feature>
<evidence type="ECO:0000256" key="5">
    <source>
        <dbReference type="SAM" id="MobiDB-lite"/>
    </source>
</evidence>
<dbReference type="InterPro" id="IPR000196">
    <property type="entry name" value="Ribosomal_eL19_dom"/>
</dbReference>
<dbReference type="InterPro" id="IPR033935">
    <property type="entry name" value="Ribosomal_eL19_euk"/>
</dbReference>
<evidence type="ECO:0000256" key="1">
    <source>
        <dbReference type="ARBA" id="ARBA00011082"/>
    </source>
</evidence>
<dbReference type="InterPro" id="IPR039547">
    <property type="entry name" value="Ribosomal_eL19"/>
</dbReference>
<dbReference type="FunFam" id="1.10.1650.10:FF:000001">
    <property type="entry name" value="Ribosomal protein L19"/>
    <property type="match status" value="1"/>
</dbReference>
<dbReference type="HAMAP" id="MF_01475">
    <property type="entry name" value="Ribosomal_eL19"/>
    <property type="match status" value="1"/>
</dbReference>
<dbReference type="SMART" id="SM01416">
    <property type="entry name" value="Ribosomal_L19e"/>
    <property type="match status" value="1"/>
</dbReference>
<evidence type="ECO:0000256" key="4">
    <source>
        <dbReference type="RuleBase" id="RU000574"/>
    </source>
</evidence>
<evidence type="ECO:0000256" key="2">
    <source>
        <dbReference type="ARBA" id="ARBA00022980"/>
    </source>
</evidence>
<comment type="caution">
    <text evidence="7">The sequence shown here is derived from an EMBL/GenBank/DDBJ whole genome shotgun (WGS) entry which is preliminary data.</text>
</comment>
<reference evidence="7 8" key="1">
    <citation type="journal article" date="2018" name="BMC Genomics">
        <title>The genome of Naegleria lovaniensis, the basis for a comparative approach to unravel pathogenicity factors of the human pathogenic amoeba N. fowleri.</title>
        <authorList>
            <person name="Liechti N."/>
            <person name="Schurch N."/>
            <person name="Bruggmann R."/>
            <person name="Wittwer M."/>
        </authorList>
    </citation>
    <scope>NUCLEOTIDE SEQUENCE [LARGE SCALE GENOMIC DNA]</scope>
    <source>
        <strain evidence="7 8">ATCC 30569</strain>
    </source>
</reference>
<dbReference type="GO" id="GO:0003735">
    <property type="term" value="F:structural constituent of ribosome"/>
    <property type="evidence" value="ECO:0007669"/>
    <property type="project" value="InterPro"/>
</dbReference>
<dbReference type="EMBL" id="PYSW02000036">
    <property type="protein sequence ID" value="KAG2377851.1"/>
    <property type="molecule type" value="Genomic_DNA"/>
</dbReference>
<feature type="compositionally biased region" description="Low complexity" evidence="5">
    <location>
        <begin position="190"/>
        <end position="201"/>
    </location>
</feature>
<dbReference type="RefSeq" id="XP_044545113.1">
    <property type="nucleotide sequence ID" value="XM_044699067.1"/>
</dbReference>
<dbReference type="GO" id="GO:0006412">
    <property type="term" value="P:translation"/>
    <property type="evidence" value="ECO:0007669"/>
    <property type="project" value="InterPro"/>
</dbReference>
<dbReference type="GO" id="GO:0003723">
    <property type="term" value="F:RNA binding"/>
    <property type="evidence" value="ECO:0007669"/>
    <property type="project" value="InterPro"/>
</dbReference>
<feature type="domain" description="Large ribosomal subunit protein eL19" evidence="6">
    <location>
        <begin position="6"/>
        <end position="149"/>
    </location>
</feature>
<keyword evidence="3 4" id="KW-0687">Ribonucleoprotein</keyword>
<dbReference type="InterPro" id="IPR057259">
    <property type="entry name" value="Ribosomal_L19e"/>
</dbReference>
<dbReference type="SUPFAM" id="SSF48140">
    <property type="entry name" value="Ribosomal protein L19 (L19e)"/>
    <property type="match status" value="1"/>
</dbReference>
<evidence type="ECO:0000256" key="3">
    <source>
        <dbReference type="ARBA" id="ARBA00023274"/>
    </source>
</evidence>
<dbReference type="InterPro" id="IPR015972">
    <property type="entry name" value="Ribosomal_eL19_dom1"/>
</dbReference>
<organism evidence="7 8">
    <name type="scientific">Naegleria lovaniensis</name>
    <name type="common">Amoeba</name>
    <dbReference type="NCBI Taxonomy" id="51637"/>
    <lineage>
        <taxon>Eukaryota</taxon>
        <taxon>Discoba</taxon>
        <taxon>Heterolobosea</taxon>
        <taxon>Tetramitia</taxon>
        <taxon>Eutetramitia</taxon>
        <taxon>Vahlkampfiidae</taxon>
        <taxon>Naegleria</taxon>
    </lineage>
</organism>
<gene>
    <name evidence="7" type="ORF">C9374_008936</name>
</gene>
<feature type="region of interest" description="Disordered" evidence="5">
    <location>
        <begin position="163"/>
        <end position="201"/>
    </location>
</feature>
<keyword evidence="8" id="KW-1185">Reference proteome</keyword>
<evidence type="ECO:0000313" key="8">
    <source>
        <dbReference type="Proteomes" id="UP000816034"/>
    </source>
</evidence>
<evidence type="ECO:0000259" key="6">
    <source>
        <dbReference type="SMART" id="SM01416"/>
    </source>
</evidence>
<dbReference type="Pfam" id="PF25476">
    <property type="entry name" value="Ribosomal_L19e_C"/>
    <property type="match status" value="1"/>
</dbReference>
<dbReference type="Gene3D" id="1.10.1200.240">
    <property type="match status" value="1"/>
</dbReference>
<dbReference type="PROSITE" id="PS00526">
    <property type="entry name" value="RIBOSOMAL_L19E"/>
    <property type="match status" value="1"/>
</dbReference>
<dbReference type="InterPro" id="IPR057260">
    <property type="entry name" value="Ribosomal_L19e_C"/>
</dbReference>
<dbReference type="InterPro" id="IPR023638">
    <property type="entry name" value="Ribosomal_eL19_CS"/>
</dbReference>
<accession>A0AA88GIJ6</accession>
<dbReference type="GO" id="GO:0022625">
    <property type="term" value="C:cytosolic large ribosomal subunit"/>
    <property type="evidence" value="ECO:0007669"/>
    <property type="project" value="InterPro"/>
</dbReference>
<dbReference type="InterPro" id="IPR035970">
    <property type="entry name" value="60S_ribosomal_eL19_sf"/>
</dbReference>
<comment type="similarity">
    <text evidence="1 4">Belongs to the eukaryotic ribosomal protein eL19 family.</text>
</comment>
<proteinExistence type="inferred from homology"/>
<dbReference type="PANTHER" id="PTHR10722">
    <property type="entry name" value="60S RIBOSOMAL PROTEIN L19"/>
    <property type="match status" value="1"/>
</dbReference>
<dbReference type="Gene3D" id="1.10.1650.10">
    <property type="match status" value="1"/>
</dbReference>
<dbReference type="FunFam" id="1.10.1200.240:FF:000001">
    <property type="entry name" value="Ribosomal protein L19"/>
    <property type="match status" value="1"/>
</dbReference>
<sequence length="201" mass="23809">MTGGPTFRLQKRLAADILNCGKGRVWVDPNELSEVSQATSRNTIRKLVKDGIIIRKPVEVRSRYRWRKRRAAKLEGRHMGIGKRFGTKDARNPSKLQWLKRMRVERKLLKKYRENGKIDKTLYRELYLKVKGNVFKSKRILMEHIFKAKAEIDREQRIKEQLKVKKEKQEKIKSKRAEKSESKKKKQLEQAEQAAQQAQQK</sequence>
<protein>
    <recommendedName>
        <fullName evidence="4">Ribosomal protein L19</fullName>
    </recommendedName>
</protein>
<dbReference type="GeneID" id="68101390"/>